<feature type="domain" description="Glycoside hydrolase family 5 C-terminal" evidence="6">
    <location>
        <begin position="830"/>
        <end position="920"/>
    </location>
</feature>
<organism evidence="7 8">
    <name type="scientific">Leucocoprinus leucothites</name>
    <dbReference type="NCBI Taxonomy" id="201217"/>
    <lineage>
        <taxon>Eukaryota</taxon>
        <taxon>Fungi</taxon>
        <taxon>Dikarya</taxon>
        <taxon>Basidiomycota</taxon>
        <taxon>Agaricomycotina</taxon>
        <taxon>Agaricomycetes</taxon>
        <taxon>Agaricomycetidae</taxon>
        <taxon>Agaricales</taxon>
        <taxon>Agaricineae</taxon>
        <taxon>Agaricaceae</taxon>
        <taxon>Leucocoprinus</taxon>
    </lineage>
</organism>
<dbReference type="PANTHER" id="PTHR31308:SF6">
    <property type="entry name" value="GLYCOSIDE HYDROLASE FAMILY 5 C-TERMINAL DOMAIN-CONTAINING PROTEIN"/>
    <property type="match status" value="1"/>
</dbReference>
<dbReference type="Pfam" id="PF18564">
    <property type="entry name" value="Glyco_hydro_5_C"/>
    <property type="match status" value="1"/>
</dbReference>
<evidence type="ECO:0000259" key="5">
    <source>
        <dbReference type="Pfam" id="PF00150"/>
    </source>
</evidence>
<evidence type="ECO:0008006" key="9">
    <source>
        <dbReference type="Google" id="ProtNLM"/>
    </source>
</evidence>
<dbReference type="Proteomes" id="UP000559027">
    <property type="component" value="Unassembled WGS sequence"/>
</dbReference>
<keyword evidence="2" id="KW-0378">Hydrolase</keyword>
<feature type="region of interest" description="Disordered" evidence="4">
    <location>
        <begin position="518"/>
        <end position="541"/>
    </location>
</feature>
<dbReference type="Gene3D" id="3.20.20.80">
    <property type="entry name" value="Glycosidases"/>
    <property type="match status" value="2"/>
</dbReference>
<reference evidence="7 8" key="1">
    <citation type="journal article" date="2020" name="ISME J.">
        <title>Uncovering the hidden diversity of litter-decomposition mechanisms in mushroom-forming fungi.</title>
        <authorList>
            <person name="Floudas D."/>
            <person name="Bentzer J."/>
            <person name="Ahren D."/>
            <person name="Johansson T."/>
            <person name="Persson P."/>
            <person name="Tunlid A."/>
        </authorList>
    </citation>
    <scope>NUCLEOTIDE SEQUENCE [LARGE SCALE GENOMIC DNA]</scope>
    <source>
        <strain evidence="7 8">CBS 146.42</strain>
    </source>
</reference>
<evidence type="ECO:0000313" key="8">
    <source>
        <dbReference type="Proteomes" id="UP000559027"/>
    </source>
</evidence>
<evidence type="ECO:0000256" key="2">
    <source>
        <dbReference type="ARBA" id="ARBA00022801"/>
    </source>
</evidence>
<evidence type="ECO:0000256" key="3">
    <source>
        <dbReference type="ARBA" id="ARBA00023295"/>
    </source>
</evidence>
<name>A0A8H5FTT5_9AGAR</name>
<feature type="compositionally biased region" description="Polar residues" evidence="4">
    <location>
        <begin position="676"/>
        <end position="715"/>
    </location>
</feature>
<dbReference type="SUPFAM" id="SSF51445">
    <property type="entry name" value="(Trans)glycosidases"/>
    <property type="match status" value="2"/>
</dbReference>
<protein>
    <recommendedName>
        <fullName evidence="9">Glycoside hydrolase family 5 protein</fullName>
    </recommendedName>
</protein>
<feature type="region of interest" description="Disordered" evidence="4">
    <location>
        <begin position="759"/>
        <end position="812"/>
    </location>
</feature>
<comment type="caution">
    <text evidence="7">The sequence shown here is derived from an EMBL/GenBank/DDBJ whole genome shotgun (WGS) entry which is preliminary data.</text>
</comment>
<dbReference type="Pfam" id="PF00150">
    <property type="entry name" value="Cellulase"/>
    <property type="match status" value="1"/>
</dbReference>
<feature type="domain" description="Glycoside hydrolase family 5" evidence="5">
    <location>
        <begin position="75"/>
        <end position="138"/>
    </location>
</feature>
<dbReference type="PANTHER" id="PTHR31308">
    <property type="match status" value="1"/>
</dbReference>
<dbReference type="InterPro" id="IPR017853">
    <property type="entry name" value="GH"/>
</dbReference>
<dbReference type="InterPro" id="IPR041036">
    <property type="entry name" value="GH5_C"/>
</dbReference>
<dbReference type="OrthoDB" id="9971853at2759"/>
<comment type="similarity">
    <text evidence="1">Belongs to the glycosyl hydrolase 5 (cellulase A) family.</text>
</comment>
<dbReference type="GO" id="GO:1904462">
    <property type="term" value="P:ergosteryl 3-beta-D-glucoside catabolic process"/>
    <property type="evidence" value="ECO:0007669"/>
    <property type="project" value="TreeGrafter"/>
</dbReference>
<evidence type="ECO:0000313" key="7">
    <source>
        <dbReference type="EMBL" id="KAF5349480.1"/>
    </source>
</evidence>
<accession>A0A8H5FTT5</accession>
<dbReference type="InterPro" id="IPR001547">
    <property type="entry name" value="Glyco_hydro_5"/>
</dbReference>
<keyword evidence="3" id="KW-0326">Glycosidase</keyword>
<dbReference type="InterPro" id="IPR052066">
    <property type="entry name" value="Glycosphingolipid_Hydrolases"/>
</dbReference>
<feature type="compositionally biased region" description="Low complexity" evidence="4">
    <location>
        <begin position="788"/>
        <end position="804"/>
    </location>
</feature>
<feature type="region of interest" description="Disordered" evidence="4">
    <location>
        <begin position="662"/>
        <end position="730"/>
    </location>
</feature>
<evidence type="ECO:0000259" key="6">
    <source>
        <dbReference type="Pfam" id="PF18564"/>
    </source>
</evidence>
<keyword evidence="8" id="KW-1185">Reference proteome</keyword>
<gene>
    <name evidence="7" type="ORF">D9756_008937</name>
</gene>
<sequence>MSTHEPIHPQALHTAQFSFIDAKGRKIHLRGVNLSGSSKAPLNQPSHVLKEFWDVAESGGESLIGQPLNIEDGSADEHLARLRGWGFNLLRFPVTWEALEHAGPKKYDYEFMDYIVRVLVKCKQYGFRVYMDPHQDTWSRFSGGSGAPFWTLPACGINPYNLSSTHAALIHSEWPLPHTSDPASFPAMIWGTNYGRLLSLTLFTLFFAGRAFAPNCIIDGINIQDYLQNHYIASFGELADRIKRADEEEGLELRDACVIGWDSLNEPAEGFVEWDDLNKNPTQQTTTLKKGTYPTPAQSLRLGMGQTQTVETWDFGTFGPKRTGTATIDPKGRKIWAEPEEMSPSGLMGELPDGTHPRWGWKRDVSKWPLGTCIWALHGVWDVQSGFILRPDYFKFHPSTGIEVHFLTDFWLPHFAAYTARIRQSHPHEIAFVQPPVFALPPRVEEELLNGRCAYTGHYYDGLTLITKHWNWFNADSLGVLRGRYRSPIQAVKFGEKAIRKSIMEQIRMLKSDAELITAPPPTSSSSSSLLAPPDNPPKPNQYPTIIGEIGTPFDMDSKRSYFPSSPRKNKYRGDYTSQEKALDASLNACDGMNNVGYTVWTYLGVGGSVAGAKDSATRHTHEWGDGWNGEDLSLWSADDLRRWWFDDDDVAFKENIEAKNSRLRKSKSLPRPKQSLRSESQAGLLASRSSPNLPSGGSRNVSVLTLNTMGSSSPRIPGRDAGELDSPVLLTPSASTPTLLGFGGVGLAKKPSVAFSIHTSADDPPPVGATDTTTTAVSASDKDKDSSTSTNSSSSSTLLNHTSRGQQEAEEDPYDFLTDGARAVRAFCRPRPVKVWGETVKTEFEIRKAEFKCVIRTSAAGVEAVPQGGEEEDEELATEIFLPLVHFASNRLLELSKAKWDPDAAKQRLVESKKQSMKGVETMQTPKVYGIEGIDTDESEGGEEREKRFLETIEDNPNLLDVEVRVSAGKYKIRGQTLYWWYPKGTEGEGEEVTIEVKRRGGAIKVHRGGWIDVPSSSSSSSRTQMGGKTGDEEKSWCERLCGCDFGCVIM</sequence>
<evidence type="ECO:0000256" key="4">
    <source>
        <dbReference type="SAM" id="MobiDB-lite"/>
    </source>
</evidence>
<feature type="compositionally biased region" description="Low complexity" evidence="4">
    <location>
        <begin position="524"/>
        <end position="533"/>
    </location>
</feature>
<dbReference type="GO" id="GO:0000272">
    <property type="term" value="P:polysaccharide catabolic process"/>
    <property type="evidence" value="ECO:0007669"/>
    <property type="project" value="InterPro"/>
</dbReference>
<evidence type="ECO:0000256" key="1">
    <source>
        <dbReference type="ARBA" id="ARBA00005641"/>
    </source>
</evidence>
<proteinExistence type="inferred from homology"/>
<dbReference type="EMBL" id="JAACJO010000016">
    <property type="protein sequence ID" value="KAF5349480.1"/>
    <property type="molecule type" value="Genomic_DNA"/>
</dbReference>
<feature type="compositionally biased region" description="Basic residues" evidence="4">
    <location>
        <begin position="662"/>
        <end position="671"/>
    </location>
</feature>
<dbReference type="AlphaFoldDB" id="A0A8H5FTT5"/>
<dbReference type="GO" id="GO:0050295">
    <property type="term" value="F:steryl-beta-glucosidase activity"/>
    <property type="evidence" value="ECO:0007669"/>
    <property type="project" value="TreeGrafter"/>
</dbReference>
<feature type="compositionally biased region" description="Low complexity" evidence="4">
    <location>
        <begin position="769"/>
        <end position="780"/>
    </location>
</feature>